<protein>
    <submittedName>
        <fullName evidence="2">Uncharacterized protein</fullName>
    </submittedName>
</protein>
<evidence type="ECO:0000256" key="1">
    <source>
        <dbReference type="SAM" id="Phobius"/>
    </source>
</evidence>
<feature type="transmembrane region" description="Helical" evidence="1">
    <location>
        <begin position="58"/>
        <end position="80"/>
    </location>
</feature>
<dbReference type="OrthoDB" id="3692311at2759"/>
<keyword evidence="3" id="KW-1185">Reference proteome</keyword>
<sequence>MSIPYSSLPEDRIRLVDRSPSPAIPAINPQQDDLHPLPTIRRWPNQPQRLSRGREVTCFGDIIALIVSLGFIIVAVIVASTNRKPAMEIEKNGLKTVLKWSTTIFPLVFSAVVGRTIKTLAAWKLHLGITLGLLEQLMGSTTVFGTLVTQAQLGINRIGIGLVALWILSPIGSHSSQPALTTVLQNVSSSVGATYLDTRQASKFGVSGTPEALQTPLNAIYLAALMSSEPTKNSSMDLWGNVKIPAYKQLAASLPEASSGWISVPQGAVSYSSLLGIPALNISTTGNTTFAVETTYLDLDCYNISRSAPFPIENRVNETFWSTDMPGNPFSIALDGFVLEDPSTLGPFNSSIENIPNDTDVSGFHHTLLFQSSIYSVGSAPQNTTVAFCTLTQQYIESNVTCSGAFCRVTDIRQSLRTHAPSNITTLSFPFLFQQFSLYFPTATGSVKDSQVNSTATECYIAHPASPFCPAAAGSTFGAVDLSATPKDLFELRLGKLLNTYYQGSLQPFSMTGAFATNPATNISVPASLSFLQERYTVHWLYLGLYAFSAFALLLAAAVGAWFNWQIPGRMCWAIARV</sequence>
<dbReference type="AlphaFoldDB" id="A0A8E2EA18"/>
<dbReference type="EMBL" id="KV744974">
    <property type="protein sequence ID" value="OCK80097.1"/>
    <property type="molecule type" value="Genomic_DNA"/>
</dbReference>
<organism evidence="2 3">
    <name type="scientific">Lepidopterella palustris CBS 459.81</name>
    <dbReference type="NCBI Taxonomy" id="1314670"/>
    <lineage>
        <taxon>Eukaryota</taxon>
        <taxon>Fungi</taxon>
        <taxon>Dikarya</taxon>
        <taxon>Ascomycota</taxon>
        <taxon>Pezizomycotina</taxon>
        <taxon>Dothideomycetes</taxon>
        <taxon>Pleosporomycetidae</taxon>
        <taxon>Mytilinidiales</taxon>
        <taxon>Argynnaceae</taxon>
        <taxon>Lepidopterella</taxon>
    </lineage>
</organism>
<reference evidence="2 3" key="1">
    <citation type="journal article" date="2016" name="Nat. Commun.">
        <title>Ectomycorrhizal ecology is imprinted in the genome of the dominant symbiotic fungus Cenococcum geophilum.</title>
        <authorList>
            <consortium name="DOE Joint Genome Institute"/>
            <person name="Peter M."/>
            <person name="Kohler A."/>
            <person name="Ohm R.A."/>
            <person name="Kuo A."/>
            <person name="Krutzmann J."/>
            <person name="Morin E."/>
            <person name="Arend M."/>
            <person name="Barry K.W."/>
            <person name="Binder M."/>
            <person name="Choi C."/>
            <person name="Clum A."/>
            <person name="Copeland A."/>
            <person name="Grisel N."/>
            <person name="Haridas S."/>
            <person name="Kipfer T."/>
            <person name="LaButti K."/>
            <person name="Lindquist E."/>
            <person name="Lipzen A."/>
            <person name="Maire R."/>
            <person name="Meier B."/>
            <person name="Mihaltcheva S."/>
            <person name="Molinier V."/>
            <person name="Murat C."/>
            <person name="Poggeler S."/>
            <person name="Quandt C.A."/>
            <person name="Sperisen C."/>
            <person name="Tritt A."/>
            <person name="Tisserant E."/>
            <person name="Crous P.W."/>
            <person name="Henrissat B."/>
            <person name="Nehls U."/>
            <person name="Egli S."/>
            <person name="Spatafora J.W."/>
            <person name="Grigoriev I.V."/>
            <person name="Martin F.M."/>
        </authorList>
    </citation>
    <scope>NUCLEOTIDE SEQUENCE [LARGE SCALE GENOMIC DNA]</scope>
    <source>
        <strain evidence="2 3">CBS 459.81</strain>
    </source>
</reference>
<keyword evidence="1" id="KW-1133">Transmembrane helix</keyword>
<feature type="transmembrane region" description="Helical" evidence="1">
    <location>
        <begin position="540"/>
        <end position="563"/>
    </location>
</feature>
<proteinExistence type="predicted"/>
<gene>
    <name evidence="2" type="ORF">K432DRAFT_393328</name>
</gene>
<keyword evidence="1" id="KW-0472">Membrane</keyword>
<dbReference type="Proteomes" id="UP000250266">
    <property type="component" value="Unassembled WGS sequence"/>
</dbReference>
<evidence type="ECO:0000313" key="2">
    <source>
        <dbReference type="EMBL" id="OCK80097.1"/>
    </source>
</evidence>
<accession>A0A8E2EA18</accession>
<evidence type="ECO:0000313" key="3">
    <source>
        <dbReference type="Proteomes" id="UP000250266"/>
    </source>
</evidence>
<name>A0A8E2EA18_9PEZI</name>
<keyword evidence="1" id="KW-0812">Transmembrane</keyword>